<dbReference type="Proteomes" id="UP001153076">
    <property type="component" value="Unassembled WGS sequence"/>
</dbReference>
<evidence type="ECO:0000313" key="1">
    <source>
        <dbReference type="EMBL" id="KAJ8435309.1"/>
    </source>
</evidence>
<dbReference type="OrthoDB" id="773208at2759"/>
<protein>
    <submittedName>
        <fullName evidence="1">Uncharacterized protein</fullName>
    </submittedName>
</protein>
<organism evidence="1 2">
    <name type="scientific">Carnegiea gigantea</name>
    <dbReference type="NCBI Taxonomy" id="171969"/>
    <lineage>
        <taxon>Eukaryota</taxon>
        <taxon>Viridiplantae</taxon>
        <taxon>Streptophyta</taxon>
        <taxon>Embryophyta</taxon>
        <taxon>Tracheophyta</taxon>
        <taxon>Spermatophyta</taxon>
        <taxon>Magnoliopsida</taxon>
        <taxon>eudicotyledons</taxon>
        <taxon>Gunneridae</taxon>
        <taxon>Pentapetalae</taxon>
        <taxon>Caryophyllales</taxon>
        <taxon>Cactineae</taxon>
        <taxon>Cactaceae</taxon>
        <taxon>Cactoideae</taxon>
        <taxon>Echinocereeae</taxon>
        <taxon>Carnegiea</taxon>
    </lineage>
</organism>
<accession>A0A9Q1K2G9</accession>
<dbReference type="PANTHER" id="PTHR47186:SF13">
    <property type="entry name" value="DISEASE RESISTANCE PROTEIN RGA3"/>
    <property type="match status" value="1"/>
</dbReference>
<name>A0A9Q1K2G9_9CARY</name>
<evidence type="ECO:0000313" key="2">
    <source>
        <dbReference type="Proteomes" id="UP001153076"/>
    </source>
</evidence>
<dbReference type="AlphaFoldDB" id="A0A9Q1K2G9"/>
<dbReference type="SUPFAM" id="SSF52058">
    <property type="entry name" value="L domain-like"/>
    <property type="match status" value="1"/>
</dbReference>
<proteinExistence type="predicted"/>
<sequence length="165" mass="19160">MSRGVKEIKKRLNAIANTHNRFGFKPGCQPIHRRREETYQTVPCLSHYPKNDFAEIKVQTLYGWPFLRIDTIRAYLRAGQRMQPLAGAFLAKWIYLRALNLSDLRLKNLLNAIGNLLHLRYLDLSRNRDLKALPSLVAKQHNLLTLKLQRCGALEELPKNFEQIA</sequence>
<dbReference type="InterPro" id="IPR032675">
    <property type="entry name" value="LRR_dom_sf"/>
</dbReference>
<dbReference type="PANTHER" id="PTHR47186">
    <property type="entry name" value="LEUCINE-RICH REPEAT-CONTAINING PROTEIN 57"/>
    <property type="match status" value="1"/>
</dbReference>
<gene>
    <name evidence="1" type="ORF">Cgig2_026401</name>
</gene>
<keyword evidence="2" id="KW-1185">Reference proteome</keyword>
<reference evidence="1" key="1">
    <citation type="submission" date="2022-04" db="EMBL/GenBank/DDBJ databases">
        <title>Carnegiea gigantea Genome sequencing and assembly v2.</title>
        <authorList>
            <person name="Copetti D."/>
            <person name="Sanderson M.J."/>
            <person name="Burquez A."/>
            <person name="Wojciechowski M.F."/>
        </authorList>
    </citation>
    <scope>NUCLEOTIDE SEQUENCE</scope>
    <source>
        <strain evidence="1">SGP5-SGP5p</strain>
        <tissue evidence="1">Aerial part</tissue>
    </source>
</reference>
<dbReference type="EMBL" id="JAKOGI010000422">
    <property type="protein sequence ID" value="KAJ8435309.1"/>
    <property type="molecule type" value="Genomic_DNA"/>
</dbReference>
<dbReference type="Gene3D" id="3.80.10.10">
    <property type="entry name" value="Ribonuclease Inhibitor"/>
    <property type="match status" value="1"/>
</dbReference>
<comment type="caution">
    <text evidence="1">The sequence shown here is derived from an EMBL/GenBank/DDBJ whole genome shotgun (WGS) entry which is preliminary data.</text>
</comment>